<proteinExistence type="predicted"/>
<dbReference type="AlphaFoldDB" id="A0A6J5WZU0"/>
<reference evidence="2" key="1">
    <citation type="journal article" date="2020" name="Genome Biol.">
        <title>Gamete binning: chromosome-level and haplotype-resolved genome assembly enabled by high-throughput single-cell sequencing of gamete genomes.</title>
        <authorList>
            <person name="Campoy J.A."/>
            <person name="Sun H."/>
            <person name="Goel M."/>
            <person name="Jiao W.-B."/>
            <person name="Folz-Donahue K."/>
            <person name="Wang N."/>
            <person name="Rubio M."/>
            <person name="Liu C."/>
            <person name="Kukat C."/>
            <person name="Ruiz D."/>
            <person name="Huettel B."/>
            <person name="Schneeberger K."/>
        </authorList>
    </citation>
    <scope>NUCLEOTIDE SEQUENCE [LARGE SCALE GENOMIC DNA]</scope>
    <source>
        <strain evidence="2">cv. Rojo Pasion</strain>
    </source>
</reference>
<gene>
    <name evidence="1" type="ORF">ORAREDHAP_LOCUS22107</name>
</gene>
<dbReference type="Proteomes" id="UP000507245">
    <property type="component" value="Unassembled WGS sequence"/>
</dbReference>
<protein>
    <submittedName>
        <fullName evidence="1">Uncharacterized protein</fullName>
    </submittedName>
</protein>
<dbReference type="EMBL" id="CAEKKB010000003">
    <property type="protein sequence ID" value="CAB4304504.1"/>
    <property type="molecule type" value="Genomic_DNA"/>
</dbReference>
<organism evidence="1 2">
    <name type="scientific">Prunus armeniaca</name>
    <name type="common">Apricot</name>
    <name type="synonym">Armeniaca vulgaris</name>
    <dbReference type="NCBI Taxonomy" id="36596"/>
    <lineage>
        <taxon>Eukaryota</taxon>
        <taxon>Viridiplantae</taxon>
        <taxon>Streptophyta</taxon>
        <taxon>Embryophyta</taxon>
        <taxon>Tracheophyta</taxon>
        <taxon>Spermatophyta</taxon>
        <taxon>Magnoliopsida</taxon>
        <taxon>eudicotyledons</taxon>
        <taxon>Gunneridae</taxon>
        <taxon>Pentapetalae</taxon>
        <taxon>rosids</taxon>
        <taxon>fabids</taxon>
        <taxon>Rosales</taxon>
        <taxon>Rosaceae</taxon>
        <taxon>Amygdaloideae</taxon>
        <taxon>Amygdaleae</taxon>
        <taxon>Prunus</taxon>
    </lineage>
</organism>
<name>A0A6J5WZU0_PRUAR</name>
<evidence type="ECO:0000313" key="1">
    <source>
        <dbReference type="EMBL" id="CAB4304504.1"/>
    </source>
</evidence>
<sequence>MLEEEDVIIFLTLTRLDSLVGSVSYIVLRTSKMIFSDNNQLKLNNLTMDIDLRLPSGEPDKEDEEPHGIDNMLEHEEKLQNGDIENGNIVDVRDEVHAEDGVCSVYGVQHCNPK</sequence>
<keyword evidence="2" id="KW-1185">Reference proteome</keyword>
<accession>A0A6J5WZU0</accession>
<evidence type="ECO:0000313" key="2">
    <source>
        <dbReference type="Proteomes" id="UP000507245"/>
    </source>
</evidence>